<organism evidence="2 3">
    <name type="scientific">Amycolatopsis suaedae</name>
    <dbReference type="NCBI Taxonomy" id="2510978"/>
    <lineage>
        <taxon>Bacteria</taxon>
        <taxon>Bacillati</taxon>
        <taxon>Actinomycetota</taxon>
        <taxon>Actinomycetes</taxon>
        <taxon>Pseudonocardiales</taxon>
        <taxon>Pseudonocardiaceae</taxon>
        <taxon>Amycolatopsis</taxon>
    </lineage>
</organism>
<evidence type="ECO:0000256" key="1">
    <source>
        <dbReference type="SAM" id="MobiDB-lite"/>
    </source>
</evidence>
<evidence type="ECO:0000313" key="2">
    <source>
        <dbReference type="EMBL" id="RZQ60085.1"/>
    </source>
</evidence>
<sequence length="175" mass="18192">MRVPGARRHPVVFEGWHPPGSSRRGDDDGTRCPQGPPPGVRAHRPLLLGRRRPAADRRGAVRHLEDHRGRDHRRRAGDPAAPHRRQGQPGKRQGGPAAAEQGARASARPAAAAQPAGPAADAGPAHAGRAAFPAAGPGSGAAAGHAAGARDPLRVHSGLHPMENFDGKRFVSAKL</sequence>
<feature type="compositionally biased region" description="Basic residues" evidence="1">
    <location>
        <begin position="1"/>
        <end position="10"/>
    </location>
</feature>
<feature type="compositionally biased region" description="Low complexity" evidence="1">
    <location>
        <begin position="87"/>
        <end position="150"/>
    </location>
</feature>
<protein>
    <submittedName>
        <fullName evidence="2">Uncharacterized protein</fullName>
    </submittedName>
</protein>
<comment type="caution">
    <text evidence="2">The sequence shown here is derived from an EMBL/GenBank/DDBJ whole genome shotgun (WGS) entry which is preliminary data.</text>
</comment>
<feature type="compositionally biased region" description="Basic residues" evidence="1">
    <location>
        <begin position="41"/>
        <end position="52"/>
    </location>
</feature>
<feature type="region of interest" description="Disordered" evidence="1">
    <location>
        <begin position="1"/>
        <end position="175"/>
    </location>
</feature>
<evidence type="ECO:0000313" key="3">
    <source>
        <dbReference type="Proteomes" id="UP000292003"/>
    </source>
</evidence>
<keyword evidence="3" id="KW-1185">Reference proteome</keyword>
<proteinExistence type="predicted"/>
<dbReference type="EMBL" id="SFCC01000019">
    <property type="protein sequence ID" value="RZQ60085.1"/>
    <property type="molecule type" value="Genomic_DNA"/>
</dbReference>
<name>A0A4V2EL25_9PSEU</name>
<dbReference type="Proteomes" id="UP000292003">
    <property type="component" value="Unassembled WGS sequence"/>
</dbReference>
<gene>
    <name evidence="2" type="ORF">EWH70_30760</name>
</gene>
<reference evidence="2 3" key="1">
    <citation type="submission" date="2019-02" db="EMBL/GenBank/DDBJ databases">
        <title>Draft genome sequence of Amycolatopsis sp. 8-3EHSu isolated from roots of Suaeda maritima.</title>
        <authorList>
            <person name="Duangmal K."/>
            <person name="Chantavorakit T."/>
        </authorList>
    </citation>
    <scope>NUCLEOTIDE SEQUENCE [LARGE SCALE GENOMIC DNA]</scope>
    <source>
        <strain evidence="2 3">8-3EHSu</strain>
    </source>
</reference>
<dbReference type="AlphaFoldDB" id="A0A4V2EL25"/>
<accession>A0A4V2EL25</accession>
<feature type="compositionally biased region" description="Basic and acidic residues" evidence="1">
    <location>
        <begin position="53"/>
        <end position="69"/>
    </location>
</feature>